<dbReference type="EMBL" id="RPDH01000002">
    <property type="protein sequence ID" value="RPE08315.1"/>
    <property type="molecule type" value="Genomic_DNA"/>
</dbReference>
<gene>
    <name evidence="1" type="ORF">EGT74_14760</name>
</gene>
<reference evidence="1 2" key="1">
    <citation type="submission" date="2018-11" db="EMBL/GenBank/DDBJ databases">
        <title>Chitinophaga lutea sp.nov., isolate from arsenic contaminated soil.</title>
        <authorList>
            <person name="Zong Y."/>
        </authorList>
    </citation>
    <scope>NUCLEOTIDE SEQUENCE [LARGE SCALE GENOMIC DNA]</scope>
    <source>
        <strain evidence="1 2">ZY74</strain>
    </source>
</reference>
<dbReference type="InterPro" id="IPR002816">
    <property type="entry name" value="TraB/PrgY/GumN_fam"/>
</dbReference>
<evidence type="ECO:0000313" key="2">
    <source>
        <dbReference type="Proteomes" id="UP000278351"/>
    </source>
</evidence>
<accession>A0A3N4PKI0</accession>
<keyword evidence="2" id="KW-1185">Reference proteome</keyword>
<dbReference type="AlphaFoldDB" id="A0A3N4PKI0"/>
<dbReference type="RefSeq" id="WP_123848913.1">
    <property type="nucleotide sequence ID" value="NZ_RPDH01000002.1"/>
</dbReference>
<dbReference type="Pfam" id="PF01963">
    <property type="entry name" value="TraB_PrgY_gumN"/>
    <property type="match status" value="1"/>
</dbReference>
<evidence type="ECO:0000313" key="1">
    <source>
        <dbReference type="EMBL" id="RPE08315.1"/>
    </source>
</evidence>
<sequence length="46" mass="4945">MTFFAAKLLKGTDCFVAVGLAHLFYSDGILAGLQRSGFTVEPVPVR</sequence>
<dbReference type="Proteomes" id="UP000278351">
    <property type="component" value="Unassembled WGS sequence"/>
</dbReference>
<name>A0A3N4PKI0_9BACT</name>
<comment type="caution">
    <text evidence="1">The sequence shown here is derived from an EMBL/GenBank/DDBJ whole genome shotgun (WGS) entry which is preliminary data.</text>
</comment>
<proteinExistence type="predicted"/>
<organism evidence="1 2">
    <name type="scientific">Chitinophaga lutea</name>
    <dbReference type="NCBI Taxonomy" id="2488634"/>
    <lineage>
        <taxon>Bacteria</taxon>
        <taxon>Pseudomonadati</taxon>
        <taxon>Bacteroidota</taxon>
        <taxon>Chitinophagia</taxon>
        <taxon>Chitinophagales</taxon>
        <taxon>Chitinophagaceae</taxon>
        <taxon>Chitinophaga</taxon>
    </lineage>
</organism>
<protein>
    <recommendedName>
        <fullName evidence="3">TraB/GumN family protein</fullName>
    </recommendedName>
</protein>
<evidence type="ECO:0008006" key="3">
    <source>
        <dbReference type="Google" id="ProtNLM"/>
    </source>
</evidence>